<dbReference type="Proteomes" id="UP001447188">
    <property type="component" value="Unassembled WGS sequence"/>
</dbReference>
<comment type="caution">
    <text evidence="1">The sequence shown here is derived from an EMBL/GenBank/DDBJ whole genome shotgun (WGS) entry which is preliminary data.</text>
</comment>
<proteinExistence type="predicted"/>
<evidence type="ECO:0000313" key="2">
    <source>
        <dbReference type="Proteomes" id="UP001447188"/>
    </source>
</evidence>
<gene>
    <name evidence="1" type="ORF">Q9L58_009491</name>
</gene>
<dbReference type="EMBL" id="JBBBZM010000226">
    <property type="protein sequence ID" value="KAL0631635.1"/>
    <property type="molecule type" value="Genomic_DNA"/>
</dbReference>
<evidence type="ECO:0000313" key="1">
    <source>
        <dbReference type="EMBL" id="KAL0631635.1"/>
    </source>
</evidence>
<sequence>MPEGPNDPKIDPSFVVTIEAITDMGYVGGVDPTGGPTHIPTRSLNILVYSISTVLKSAVVTSPGARVNDESVDYIDDQTCENDPH</sequence>
<organism evidence="1 2">
    <name type="scientific">Discina gigas</name>
    <dbReference type="NCBI Taxonomy" id="1032678"/>
    <lineage>
        <taxon>Eukaryota</taxon>
        <taxon>Fungi</taxon>
        <taxon>Dikarya</taxon>
        <taxon>Ascomycota</taxon>
        <taxon>Pezizomycotina</taxon>
        <taxon>Pezizomycetes</taxon>
        <taxon>Pezizales</taxon>
        <taxon>Discinaceae</taxon>
        <taxon>Discina</taxon>
    </lineage>
</organism>
<name>A0ABR3G6Q2_9PEZI</name>
<protein>
    <submittedName>
        <fullName evidence="1">Uncharacterized protein</fullName>
    </submittedName>
</protein>
<keyword evidence="2" id="KW-1185">Reference proteome</keyword>
<accession>A0ABR3G6Q2</accession>
<reference evidence="1 2" key="1">
    <citation type="submission" date="2024-02" db="EMBL/GenBank/DDBJ databases">
        <title>Discinaceae phylogenomics.</title>
        <authorList>
            <person name="Dirks A.C."/>
            <person name="James T.Y."/>
        </authorList>
    </citation>
    <scope>NUCLEOTIDE SEQUENCE [LARGE SCALE GENOMIC DNA]</scope>
    <source>
        <strain evidence="1 2">ACD0624</strain>
    </source>
</reference>